<dbReference type="EMBL" id="CCKQ01017452">
    <property type="protein sequence ID" value="CDW89345.1"/>
    <property type="molecule type" value="Genomic_DNA"/>
</dbReference>
<dbReference type="AlphaFoldDB" id="A0A078B490"/>
<keyword evidence="4" id="KW-1185">Reference proteome</keyword>
<evidence type="ECO:0000256" key="2">
    <source>
        <dbReference type="ARBA" id="ARBA00023161"/>
    </source>
</evidence>
<evidence type="ECO:0000256" key="1">
    <source>
        <dbReference type="ARBA" id="ARBA00007712"/>
    </source>
</evidence>
<dbReference type="SUPFAM" id="SSF52540">
    <property type="entry name" value="P-loop containing nucleoside triphosphate hydrolases"/>
    <property type="match status" value="1"/>
</dbReference>
<dbReference type="PANTHER" id="PTHR14270:SF0">
    <property type="entry name" value="NONSENSE-MEDIATED MRNA DECAY FACTOR SMG9"/>
    <property type="match status" value="1"/>
</dbReference>
<accession>A0A078B490</accession>
<dbReference type="Gene3D" id="3.40.50.300">
    <property type="entry name" value="P-loop containing nucleotide triphosphate hydrolases"/>
    <property type="match status" value="1"/>
</dbReference>
<comment type="similarity">
    <text evidence="1">Belongs to the SMG9 family.</text>
</comment>
<sequence>MNEPKKLIQIQIDLEHKKPKIQINRENLDEVLHENKQAFVIGILGRQQIGKSTFLRSSFDVKFKSSSFESQGNQTTEGLDIAVKQGDEFDLILIDAEGYRSSESIMKYQNQISWTTDPRQKRQEARNLSNFSSALQSVFLLEICDILLVVNEYQNEWQDFEEFIESFEAFDKEKRLLPQIIYLIKGADTVSKKKLAIKNLKQALSYENADEADPQNFDIENNECFNDINCYFLPTYSGDDSHYQKQNETTLSFINFIIQNEQDNLKNQIELKQQILAITHKLNQVLRISELKPLSVFDYVSIQYEVHFENEDFIKTYRELVQKLKVIQNKKELLEHTLNILDIPSKREILWESRAISHTMSGLSLGASAAGIGTASAALAGAAVVPIVGWIVAGVTISTLVAKIAVEQTVLKSKQEDVEKEVKMVEDFMQEIKQIMEVLQQIKEIIEKSSNLKRLLVFLIIKAIKEDADIQYSKLKQKVIEQYVKYNERDFELSMISTNISSEEFKFQDFGSQYFSTIGNNLSNGGIQMLQQLQRVEYLTRNSRKIYKVSEIGYKTIGELQTAQNLGGFASKATGADGLRLIGQNTKAFKDVQKFNVGKVNTVGGAAKVSQGFGLAFGVVGLALETYSVFQFEDDFNKKVKQLDSFQQAINELKEQLPNVLEFISNFESQALQYQQE</sequence>
<dbReference type="PANTHER" id="PTHR14270">
    <property type="entry name" value="NONSENSE-MEDIATED MRNA DECAY FACTOR SMG9"/>
    <property type="match status" value="1"/>
</dbReference>
<dbReference type="GO" id="GO:0000184">
    <property type="term" value="P:nuclear-transcribed mRNA catabolic process, nonsense-mediated decay"/>
    <property type="evidence" value="ECO:0007669"/>
    <property type="project" value="UniProtKB-KW"/>
</dbReference>
<dbReference type="InParanoid" id="A0A078B490"/>
<dbReference type="InterPro" id="IPR039177">
    <property type="entry name" value="SMG9"/>
</dbReference>
<dbReference type="OrthoDB" id="79514at2759"/>
<evidence type="ECO:0000313" key="3">
    <source>
        <dbReference type="EMBL" id="CDW89345.1"/>
    </source>
</evidence>
<evidence type="ECO:0000313" key="4">
    <source>
        <dbReference type="Proteomes" id="UP000039865"/>
    </source>
</evidence>
<dbReference type="Proteomes" id="UP000039865">
    <property type="component" value="Unassembled WGS sequence"/>
</dbReference>
<gene>
    <name evidence="3" type="primary">Contig6923.g7410</name>
    <name evidence="3" type="ORF">STYLEM_18477</name>
</gene>
<proteinExistence type="inferred from homology"/>
<name>A0A078B490_STYLE</name>
<reference evidence="3 4" key="1">
    <citation type="submission" date="2014-06" db="EMBL/GenBank/DDBJ databases">
        <authorList>
            <person name="Swart Estienne"/>
        </authorList>
    </citation>
    <scope>NUCLEOTIDE SEQUENCE [LARGE SCALE GENOMIC DNA]</scope>
    <source>
        <strain evidence="3 4">130c</strain>
    </source>
</reference>
<organism evidence="3 4">
    <name type="scientific">Stylonychia lemnae</name>
    <name type="common">Ciliate</name>
    <dbReference type="NCBI Taxonomy" id="5949"/>
    <lineage>
        <taxon>Eukaryota</taxon>
        <taxon>Sar</taxon>
        <taxon>Alveolata</taxon>
        <taxon>Ciliophora</taxon>
        <taxon>Intramacronucleata</taxon>
        <taxon>Spirotrichea</taxon>
        <taxon>Stichotrichia</taxon>
        <taxon>Sporadotrichida</taxon>
        <taxon>Oxytrichidae</taxon>
        <taxon>Stylonychinae</taxon>
        <taxon>Stylonychia</taxon>
    </lineage>
</organism>
<dbReference type="InterPro" id="IPR027417">
    <property type="entry name" value="P-loop_NTPase"/>
</dbReference>
<protein>
    <submittedName>
        <fullName evidence="3">Uncharacterized protein</fullName>
    </submittedName>
</protein>
<keyword evidence="2" id="KW-0866">Nonsense-mediated mRNA decay</keyword>